<keyword evidence="13" id="KW-0472">Membrane</keyword>
<feature type="transmembrane region" description="Helical" evidence="13">
    <location>
        <begin position="905"/>
        <end position="925"/>
    </location>
</feature>
<dbReference type="SUPFAM" id="SSF103481">
    <property type="entry name" value="Multidrug resistance efflux transporter EmrE"/>
    <property type="match status" value="2"/>
</dbReference>
<comment type="catalytic activity">
    <reaction evidence="8">
        <text>O-phospho-L-seryl-[protein] + H2O = L-seryl-[protein] + phosphate</text>
        <dbReference type="Rhea" id="RHEA:20629"/>
        <dbReference type="Rhea" id="RHEA-COMP:9863"/>
        <dbReference type="Rhea" id="RHEA-COMP:11604"/>
        <dbReference type="ChEBI" id="CHEBI:15377"/>
        <dbReference type="ChEBI" id="CHEBI:29999"/>
        <dbReference type="ChEBI" id="CHEBI:43474"/>
        <dbReference type="ChEBI" id="CHEBI:83421"/>
        <dbReference type="EC" id="3.1.3.16"/>
    </reaction>
</comment>
<feature type="transmembrane region" description="Helical" evidence="13">
    <location>
        <begin position="966"/>
        <end position="986"/>
    </location>
</feature>
<feature type="compositionally biased region" description="Basic residues" evidence="12">
    <location>
        <begin position="60"/>
        <end position="70"/>
    </location>
</feature>
<evidence type="ECO:0000256" key="13">
    <source>
        <dbReference type="SAM" id="Phobius"/>
    </source>
</evidence>
<dbReference type="InterPro" id="IPR006186">
    <property type="entry name" value="Ser/Thr-sp_prot-phosphatase"/>
</dbReference>
<keyword evidence="4 11" id="KW-0378">Hydrolase</keyword>
<accession>A0AAN7WHF8</accession>
<feature type="region of interest" description="Disordered" evidence="12">
    <location>
        <begin position="1"/>
        <end position="270"/>
    </location>
</feature>
<dbReference type="Proteomes" id="UP001306508">
    <property type="component" value="Unassembled WGS sequence"/>
</dbReference>
<dbReference type="PRINTS" id="PR00114">
    <property type="entry name" value="STPHPHTASE"/>
</dbReference>
<feature type="transmembrane region" description="Helical" evidence="13">
    <location>
        <begin position="937"/>
        <end position="959"/>
    </location>
</feature>
<keyword evidence="2" id="KW-0519">Myristate</keyword>
<dbReference type="InterPro" id="IPR031675">
    <property type="entry name" value="STPPase_N"/>
</dbReference>
<dbReference type="InterPro" id="IPR037185">
    <property type="entry name" value="EmrE-like"/>
</dbReference>
<dbReference type="GO" id="GO:0004722">
    <property type="term" value="F:protein serine/threonine phosphatase activity"/>
    <property type="evidence" value="ECO:0007669"/>
    <property type="project" value="UniProtKB-EC"/>
</dbReference>
<protein>
    <recommendedName>
        <fullName evidence="11">Serine/threonine-protein phosphatase</fullName>
        <ecNumber evidence="11">3.1.3.16</ecNumber>
    </recommendedName>
</protein>
<keyword evidence="2" id="KW-0449">Lipoprotein</keyword>
<feature type="region of interest" description="Disordered" evidence="12">
    <location>
        <begin position="756"/>
        <end position="791"/>
    </location>
</feature>
<dbReference type="PANTHER" id="PTHR11668:SF484">
    <property type="entry name" value="SERINE_THREONINE-PROTEIN PHOSPHATASE PP-Z1-RELATED"/>
    <property type="match status" value="1"/>
</dbReference>
<evidence type="ECO:0000256" key="9">
    <source>
        <dbReference type="ARBA" id="ARBA00048336"/>
    </source>
</evidence>
<dbReference type="Gene3D" id="3.60.21.10">
    <property type="match status" value="1"/>
</dbReference>
<evidence type="ECO:0000313" key="16">
    <source>
        <dbReference type="Proteomes" id="UP001306508"/>
    </source>
</evidence>
<evidence type="ECO:0000256" key="10">
    <source>
        <dbReference type="ARBA" id="ARBA00053877"/>
    </source>
</evidence>
<comment type="caution">
    <text evidence="15">The sequence shown here is derived from an EMBL/GenBank/DDBJ whole genome shotgun (WGS) entry which is preliminary data.</text>
</comment>
<comment type="cofactor">
    <cofactor evidence="1">
        <name>Mn(2+)</name>
        <dbReference type="ChEBI" id="CHEBI:29035"/>
    </cofactor>
</comment>
<dbReference type="GO" id="GO:0046872">
    <property type="term" value="F:metal ion binding"/>
    <property type="evidence" value="ECO:0007669"/>
    <property type="project" value="UniProtKB-KW"/>
</dbReference>
<feature type="compositionally biased region" description="Low complexity" evidence="12">
    <location>
        <begin position="40"/>
        <end position="56"/>
    </location>
</feature>
<comment type="function">
    <text evidence="10">Essential for the maintenance of cell size and integrity in response to osmotic stress.</text>
</comment>
<dbReference type="SUPFAM" id="SSF56300">
    <property type="entry name" value="Metallo-dependent phosphatases"/>
    <property type="match status" value="1"/>
</dbReference>
<keyword evidence="13" id="KW-0812">Transmembrane</keyword>
<keyword evidence="16" id="KW-1185">Reference proteome</keyword>
<feature type="compositionally biased region" description="Low complexity" evidence="12">
    <location>
        <begin position="302"/>
        <end position="348"/>
    </location>
</feature>
<sequence length="1203" mass="134569">MGNSNSKISSNKKISHNVTNKDNADSSIKRNKNKFKQTKNSYISNNSNDNDYNTSIAKGSKPKTLVKKTNRQTSSNGSSHENVFNQQNTFNPVNLDPDNTSKPIQIYRTETIHSGKSLKSRQSQSSLRTNNGSILLKSNGNNNTNSTTASPFSVTNNMNNSTSLPSSSRRRVSNTHSINNEPMTPILKKVGTNTSGNSPIYSEYAITDDDNDDYINTSIENPKSKSKSKSRQNSSSSTSKSKKHLLSIKRHNSMHDIRPSNENTNQTDSIHNNNLLINASQFRPRSTRKSENIGIHPHIKELLSGSDNNNSNSNNNKGLSNNSTSVDNSITNSNSTSASRRGSNSASASISGYTIYSTPVHTPNIIDENKMINGNLDDVDYFNVKVSSKAKIPKNMHFDEEDGELNLNSKSSDGDTIVGQSITNVNSSELQGDMPMMPKKKKVVDIDNCIERLIDAGYAAKRTKNVCLKNYEIAQICRMAREIFLSQPTLLELSPSVKIVGDVHGQYCDLLRLFSKCGFPPISNYLFLGDYVDRGKQSLETILLLLCYKIKYPENFFLLRGNHECANVTRVYGFYDECKRRCNIKTWKHFIDTFNTLPLAAIVTGKIFCVHGGLSPVLNSMDEIRHVSRPTDVPDFGLVNDLLWSDPTDSPNEWEDNERGVSYCYNKVAINKFLNKFGFDLVCRAHMVVEDGYEFFNDRSLVTVFSAPNYCGEFDNWGAVMTVSEGLLCSFELLDPLDKTALKQVMKKGRQERKLLNSGQDTSINNNNNSNTNTNNMLPRDEPSRLNNNNNNSNNKYHKILQFLLDLLPDRRWLIWSECLGLMGMMFAYVGLNLYREDIMSPSLDDFRYITDGSNNWCGGFANNGSYKSQYYAHLIEPDNDSDNEKFDESKECHSYDNSTGDNEIIPLSSIIKLSMIFCTLWFAANVTTNTSLSYTSVTAQTILSSTASFFTLFFSVIMKVDTINLYKLIGLAISFIGIVIIVIKSTPVSNQSDINQFSYASIVIGNVLALVGALIYGVYSTFFKKSLVHISNNDNRTNNAGSSKIDIRLYLGFVGLFTFVGLWPILVLFNYFGWESFEFKWDFRIISIIIMNSSVTFLSDYCWAKAVILTSPLTVTIGLSFTMPLAMFGDFIFRGKQITPWYIVGSILIVLSFILINTSIDSDGNTTATATTITASYTNDVDKGQQQLLADYGVESYGTFEV</sequence>
<feature type="compositionally biased region" description="Polar residues" evidence="12">
    <location>
        <begin position="260"/>
        <end position="270"/>
    </location>
</feature>
<feature type="compositionally biased region" description="Low complexity" evidence="12">
    <location>
        <begin position="762"/>
        <end position="776"/>
    </location>
</feature>
<dbReference type="InterPro" id="IPR050341">
    <property type="entry name" value="PP1_catalytic_subunit"/>
</dbReference>
<comment type="catalytic activity">
    <reaction evidence="9 11">
        <text>O-phospho-L-threonyl-[protein] + H2O = L-threonyl-[protein] + phosphate</text>
        <dbReference type="Rhea" id="RHEA:47004"/>
        <dbReference type="Rhea" id="RHEA-COMP:11060"/>
        <dbReference type="Rhea" id="RHEA-COMP:11605"/>
        <dbReference type="ChEBI" id="CHEBI:15377"/>
        <dbReference type="ChEBI" id="CHEBI:30013"/>
        <dbReference type="ChEBI" id="CHEBI:43474"/>
        <dbReference type="ChEBI" id="CHEBI:61977"/>
        <dbReference type="EC" id="3.1.3.16"/>
    </reaction>
</comment>
<feature type="compositionally biased region" description="Low complexity" evidence="12">
    <location>
        <begin position="138"/>
        <end position="150"/>
    </location>
</feature>
<dbReference type="PANTHER" id="PTHR11668">
    <property type="entry name" value="SERINE/THREONINE PROTEIN PHOSPHATASE"/>
    <property type="match status" value="1"/>
</dbReference>
<evidence type="ECO:0000313" key="15">
    <source>
        <dbReference type="EMBL" id="KAK5779870.1"/>
    </source>
</evidence>
<dbReference type="EC" id="3.1.3.16" evidence="11"/>
<keyword evidence="6" id="KW-0464">Manganese</keyword>
<comment type="similarity">
    <text evidence="7">Belongs to the PPP phosphatase family. PP-Z subfamily.</text>
</comment>
<dbReference type="Pfam" id="PF16891">
    <property type="entry name" value="STPPase_N"/>
    <property type="match status" value="1"/>
</dbReference>
<evidence type="ECO:0000256" key="12">
    <source>
        <dbReference type="SAM" id="MobiDB-lite"/>
    </source>
</evidence>
<dbReference type="EMBL" id="JAWIZZ010000045">
    <property type="protein sequence ID" value="KAK5779870.1"/>
    <property type="molecule type" value="Genomic_DNA"/>
</dbReference>
<feature type="transmembrane region" description="Helical" evidence="13">
    <location>
        <begin position="998"/>
        <end position="1020"/>
    </location>
</feature>
<dbReference type="SMART" id="SM00156">
    <property type="entry name" value="PP2Ac"/>
    <property type="match status" value="1"/>
</dbReference>
<dbReference type="PROSITE" id="PS00125">
    <property type="entry name" value="SER_THR_PHOSPHATASE"/>
    <property type="match status" value="1"/>
</dbReference>
<feature type="transmembrane region" description="Helical" evidence="13">
    <location>
        <begin position="1140"/>
        <end position="1157"/>
    </location>
</feature>
<dbReference type="GO" id="GO:0006883">
    <property type="term" value="P:intracellular sodium ion homeostasis"/>
    <property type="evidence" value="ECO:0007669"/>
    <property type="project" value="UniProtKB-ARBA"/>
</dbReference>
<feature type="compositionally biased region" description="Polar residues" evidence="12">
    <location>
        <begin position="191"/>
        <end position="200"/>
    </location>
</feature>
<evidence type="ECO:0000259" key="14">
    <source>
        <dbReference type="PROSITE" id="PS00125"/>
    </source>
</evidence>
<evidence type="ECO:0000256" key="6">
    <source>
        <dbReference type="ARBA" id="ARBA00023211"/>
    </source>
</evidence>
<feature type="transmembrane region" description="Helical" evidence="13">
    <location>
        <begin position="1116"/>
        <end position="1134"/>
    </location>
</feature>
<dbReference type="GO" id="GO:0005634">
    <property type="term" value="C:nucleus"/>
    <property type="evidence" value="ECO:0007669"/>
    <property type="project" value="TreeGrafter"/>
</dbReference>
<dbReference type="InterPro" id="IPR004843">
    <property type="entry name" value="Calcineurin-like_PHP"/>
</dbReference>
<evidence type="ECO:0000256" key="11">
    <source>
        <dbReference type="RuleBase" id="RU004273"/>
    </source>
</evidence>
<evidence type="ECO:0000256" key="3">
    <source>
        <dbReference type="ARBA" id="ARBA00022723"/>
    </source>
</evidence>
<dbReference type="InterPro" id="IPR029052">
    <property type="entry name" value="Metallo-depent_PP-like"/>
</dbReference>
<dbReference type="AlphaFoldDB" id="A0AAN7WHF8"/>
<name>A0AAN7WHF8_9SACH</name>
<feature type="domain" description="Serine/threonine specific protein phosphatases" evidence="14">
    <location>
        <begin position="559"/>
        <end position="564"/>
    </location>
</feature>
<organism evidence="15 16">
    <name type="scientific">Arxiozyma heterogenica</name>
    <dbReference type="NCBI Taxonomy" id="278026"/>
    <lineage>
        <taxon>Eukaryota</taxon>
        <taxon>Fungi</taxon>
        <taxon>Dikarya</taxon>
        <taxon>Ascomycota</taxon>
        <taxon>Saccharomycotina</taxon>
        <taxon>Saccharomycetes</taxon>
        <taxon>Saccharomycetales</taxon>
        <taxon>Saccharomycetaceae</taxon>
        <taxon>Arxiozyma</taxon>
    </lineage>
</organism>
<feature type="compositionally biased region" description="Basic residues" evidence="12">
    <location>
        <begin position="240"/>
        <end position="252"/>
    </location>
</feature>
<dbReference type="Pfam" id="PF00149">
    <property type="entry name" value="Metallophos"/>
    <property type="match status" value="1"/>
</dbReference>
<feature type="compositionally biased region" description="Polar residues" evidence="12">
    <location>
        <begin position="71"/>
        <end position="103"/>
    </location>
</feature>
<dbReference type="CDD" id="cd07414">
    <property type="entry name" value="MPP_PP1_PPKL"/>
    <property type="match status" value="1"/>
</dbReference>
<feature type="transmembrane region" description="Helical" evidence="13">
    <location>
        <begin position="1084"/>
        <end position="1104"/>
    </location>
</feature>
<evidence type="ECO:0000256" key="8">
    <source>
        <dbReference type="ARBA" id="ARBA00047761"/>
    </source>
</evidence>
<proteinExistence type="inferred from homology"/>
<reference evidence="16" key="1">
    <citation type="submission" date="2023-07" db="EMBL/GenBank/DDBJ databases">
        <title>A draft genome of Kazachstania heterogenica Y-27499.</title>
        <authorList>
            <person name="Donic C."/>
            <person name="Kralova J.S."/>
            <person name="Fidel L."/>
            <person name="Ben-Dor S."/>
            <person name="Jung S."/>
        </authorList>
    </citation>
    <scope>NUCLEOTIDE SEQUENCE [LARGE SCALE GENOMIC DNA]</scope>
    <source>
        <strain evidence="16">Y27499</strain>
    </source>
</reference>
<feature type="compositionally biased region" description="Low complexity" evidence="12">
    <location>
        <begin position="1"/>
        <end position="12"/>
    </location>
</feature>
<feature type="region of interest" description="Disordered" evidence="12">
    <location>
        <begin position="301"/>
        <end position="348"/>
    </location>
</feature>
<dbReference type="FunFam" id="3.60.21.10:FF:000006">
    <property type="entry name" value="Serine/threonine-protein phosphatase"/>
    <property type="match status" value="1"/>
</dbReference>
<evidence type="ECO:0000256" key="7">
    <source>
        <dbReference type="ARBA" id="ARBA00029458"/>
    </source>
</evidence>
<feature type="transmembrane region" description="Helical" evidence="13">
    <location>
        <begin position="1050"/>
        <end position="1072"/>
    </location>
</feature>
<keyword evidence="13" id="KW-1133">Transmembrane helix</keyword>
<evidence type="ECO:0000256" key="1">
    <source>
        <dbReference type="ARBA" id="ARBA00001936"/>
    </source>
</evidence>
<evidence type="ECO:0000256" key="4">
    <source>
        <dbReference type="ARBA" id="ARBA00022801"/>
    </source>
</evidence>
<feature type="compositionally biased region" description="Polar residues" evidence="12">
    <location>
        <begin position="151"/>
        <end position="167"/>
    </location>
</feature>
<gene>
    <name evidence="15" type="ORF">RI543_002408</name>
</gene>
<evidence type="ECO:0000256" key="5">
    <source>
        <dbReference type="ARBA" id="ARBA00022912"/>
    </source>
</evidence>
<evidence type="ECO:0000256" key="2">
    <source>
        <dbReference type="ARBA" id="ARBA00022707"/>
    </source>
</evidence>
<feature type="transmembrane region" description="Helical" evidence="13">
    <location>
        <begin position="813"/>
        <end position="835"/>
    </location>
</feature>
<keyword evidence="5" id="KW-0904">Protein phosphatase</keyword>
<keyword evidence="3" id="KW-0479">Metal-binding</keyword>
<dbReference type="GO" id="GO:0005737">
    <property type="term" value="C:cytoplasm"/>
    <property type="evidence" value="ECO:0007669"/>
    <property type="project" value="TreeGrafter"/>
</dbReference>